<dbReference type="Proteomes" id="UP000680839">
    <property type="component" value="Chromosome"/>
</dbReference>
<name>A0A975NBW8_9BRAD</name>
<protein>
    <submittedName>
        <fullName evidence="4">GNAT family N-acetyltransferase</fullName>
    </submittedName>
</protein>
<evidence type="ECO:0000256" key="2">
    <source>
        <dbReference type="ARBA" id="ARBA00023315"/>
    </source>
</evidence>
<dbReference type="Pfam" id="PF00583">
    <property type="entry name" value="Acetyltransf_1"/>
    <property type="match status" value="1"/>
</dbReference>
<feature type="domain" description="N-acetyltransferase" evidence="3">
    <location>
        <begin position="6"/>
        <end position="152"/>
    </location>
</feature>
<gene>
    <name evidence="4" type="ORF">KMZ29_16785</name>
</gene>
<dbReference type="PROSITE" id="PS51186">
    <property type="entry name" value="GNAT"/>
    <property type="match status" value="1"/>
</dbReference>
<evidence type="ECO:0000313" key="5">
    <source>
        <dbReference type="Proteomes" id="UP000680839"/>
    </source>
</evidence>
<evidence type="ECO:0000259" key="3">
    <source>
        <dbReference type="PROSITE" id="PS51186"/>
    </source>
</evidence>
<evidence type="ECO:0000313" key="4">
    <source>
        <dbReference type="EMBL" id="QWG11389.1"/>
    </source>
</evidence>
<dbReference type="PANTHER" id="PTHR43877">
    <property type="entry name" value="AMINOALKYLPHOSPHONATE N-ACETYLTRANSFERASE-RELATED-RELATED"/>
    <property type="match status" value="1"/>
</dbReference>
<reference evidence="4" key="1">
    <citation type="submission" date="2021-06" db="EMBL/GenBank/DDBJ databases">
        <title>Bradyrhizobium sp. S2-20-1 Genome sequencing.</title>
        <authorList>
            <person name="Jin L."/>
        </authorList>
    </citation>
    <scope>NUCLEOTIDE SEQUENCE</scope>
    <source>
        <strain evidence="4">S2-20-1</strain>
    </source>
</reference>
<dbReference type="CDD" id="cd04301">
    <property type="entry name" value="NAT_SF"/>
    <property type="match status" value="1"/>
</dbReference>
<evidence type="ECO:0000256" key="1">
    <source>
        <dbReference type="ARBA" id="ARBA00022679"/>
    </source>
</evidence>
<dbReference type="SUPFAM" id="SSF55729">
    <property type="entry name" value="Acyl-CoA N-acyltransferases (Nat)"/>
    <property type="match status" value="1"/>
</dbReference>
<dbReference type="InterPro" id="IPR016181">
    <property type="entry name" value="Acyl_CoA_acyltransferase"/>
</dbReference>
<dbReference type="Gene3D" id="3.40.630.30">
    <property type="match status" value="1"/>
</dbReference>
<keyword evidence="1" id="KW-0808">Transferase</keyword>
<dbReference type="PANTHER" id="PTHR43877:SF2">
    <property type="entry name" value="AMINOALKYLPHOSPHONATE N-ACETYLTRANSFERASE-RELATED"/>
    <property type="match status" value="1"/>
</dbReference>
<accession>A0A975NBW8</accession>
<organism evidence="4 5">
    <name type="scientific">Bradyrhizobium sediminis</name>
    <dbReference type="NCBI Taxonomy" id="2840469"/>
    <lineage>
        <taxon>Bacteria</taxon>
        <taxon>Pseudomonadati</taxon>
        <taxon>Pseudomonadota</taxon>
        <taxon>Alphaproteobacteria</taxon>
        <taxon>Hyphomicrobiales</taxon>
        <taxon>Nitrobacteraceae</taxon>
        <taxon>Bradyrhizobium</taxon>
    </lineage>
</organism>
<dbReference type="EMBL" id="CP076134">
    <property type="protein sequence ID" value="QWG11389.1"/>
    <property type="molecule type" value="Genomic_DNA"/>
</dbReference>
<sequence length="156" mass="17172">MALHIAVEDPAQPEIIELLRDGEEHSAELYPAESNHHLPLDALRSTNVRFFVARNGSGRAVATGALVLHGPWAELKRMWVVPDARGQGVSKAILAVLEARARSEHVAVLRLETGVESHAALGLYKHAGFRQRGPFGDYREDPLSVFMEKELSEHPG</sequence>
<keyword evidence="2" id="KW-0012">Acyltransferase</keyword>
<proteinExistence type="predicted"/>
<dbReference type="InterPro" id="IPR000182">
    <property type="entry name" value="GNAT_dom"/>
</dbReference>
<dbReference type="InterPro" id="IPR050832">
    <property type="entry name" value="Bact_Acetyltransf"/>
</dbReference>
<dbReference type="RefSeq" id="WP_215620272.1">
    <property type="nucleotide sequence ID" value="NZ_CP076134.1"/>
</dbReference>
<dbReference type="AlphaFoldDB" id="A0A975NBW8"/>
<dbReference type="GO" id="GO:0016747">
    <property type="term" value="F:acyltransferase activity, transferring groups other than amino-acyl groups"/>
    <property type="evidence" value="ECO:0007669"/>
    <property type="project" value="InterPro"/>
</dbReference>